<dbReference type="AlphaFoldDB" id="A0A7S1A148"/>
<keyword evidence="9" id="KW-0833">Ubl conjugation pathway</keyword>
<dbReference type="Gene3D" id="3.30.40.10">
    <property type="entry name" value="Zinc/RING finger domain, C3HC4 (zinc finger)"/>
    <property type="match status" value="1"/>
</dbReference>
<feature type="region of interest" description="Disordered" evidence="14">
    <location>
        <begin position="92"/>
        <end position="117"/>
    </location>
</feature>
<dbReference type="InterPro" id="IPR011016">
    <property type="entry name" value="Znf_RING-CH"/>
</dbReference>
<feature type="transmembrane region" description="Helical" evidence="15">
    <location>
        <begin position="968"/>
        <end position="992"/>
    </location>
</feature>
<name>A0A7S1A148_NOCSC</name>
<feature type="transmembrane region" description="Helical" evidence="15">
    <location>
        <begin position="428"/>
        <end position="452"/>
    </location>
</feature>
<evidence type="ECO:0000256" key="14">
    <source>
        <dbReference type="SAM" id="MobiDB-lite"/>
    </source>
</evidence>
<feature type="transmembrane region" description="Helical" evidence="15">
    <location>
        <begin position="1012"/>
        <end position="1033"/>
    </location>
</feature>
<keyword evidence="8" id="KW-0863">Zinc-finger</keyword>
<feature type="transmembrane region" description="Helical" evidence="15">
    <location>
        <begin position="628"/>
        <end position="650"/>
    </location>
</feature>
<evidence type="ECO:0000256" key="13">
    <source>
        <dbReference type="SAM" id="Coils"/>
    </source>
</evidence>
<protein>
    <recommendedName>
        <fullName evidence="4">RING-type E3 ubiquitin transferase</fullName>
        <ecNumber evidence="4">2.3.2.27</ecNumber>
    </recommendedName>
</protein>
<evidence type="ECO:0000256" key="7">
    <source>
        <dbReference type="ARBA" id="ARBA00022723"/>
    </source>
</evidence>
<dbReference type="GO" id="GO:0061630">
    <property type="term" value="F:ubiquitin protein ligase activity"/>
    <property type="evidence" value="ECO:0007669"/>
    <property type="project" value="UniProtKB-EC"/>
</dbReference>
<evidence type="ECO:0000259" key="16">
    <source>
        <dbReference type="PROSITE" id="PS51292"/>
    </source>
</evidence>
<evidence type="ECO:0000256" key="5">
    <source>
        <dbReference type="ARBA" id="ARBA00022679"/>
    </source>
</evidence>
<accession>A0A7S1A148</accession>
<feature type="transmembrane region" description="Helical" evidence="15">
    <location>
        <begin position="805"/>
        <end position="828"/>
    </location>
</feature>
<feature type="region of interest" description="Disordered" evidence="14">
    <location>
        <begin position="926"/>
        <end position="957"/>
    </location>
</feature>
<comment type="subcellular location">
    <subcellularLocation>
        <location evidence="2">Membrane</location>
        <topology evidence="2">Multi-pass membrane protein</topology>
    </subcellularLocation>
</comment>
<dbReference type="InterPro" id="IPR013083">
    <property type="entry name" value="Znf_RING/FYVE/PHD"/>
</dbReference>
<organism evidence="17">
    <name type="scientific">Noctiluca scintillans</name>
    <name type="common">Sea sparkle</name>
    <name type="synonym">Red tide dinoflagellate</name>
    <dbReference type="NCBI Taxonomy" id="2966"/>
    <lineage>
        <taxon>Eukaryota</taxon>
        <taxon>Sar</taxon>
        <taxon>Alveolata</taxon>
        <taxon>Dinophyceae</taxon>
        <taxon>Noctilucales</taxon>
        <taxon>Noctilucaceae</taxon>
        <taxon>Noctiluca</taxon>
    </lineage>
</organism>
<feature type="coiled-coil region" evidence="13">
    <location>
        <begin position="192"/>
        <end position="219"/>
    </location>
</feature>
<evidence type="ECO:0000256" key="12">
    <source>
        <dbReference type="ARBA" id="ARBA00023136"/>
    </source>
</evidence>
<dbReference type="EC" id="2.3.2.27" evidence="4"/>
<dbReference type="Pfam" id="PF12906">
    <property type="entry name" value="RINGv"/>
    <property type="match status" value="1"/>
</dbReference>
<feature type="transmembrane region" description="Helical" evidence="15">
    <location>
        <begin position="1053"/>
        <end position="1074"/>
    </location>
</feature>
<feature type="transmembrane region" description="Helical" evidence="15">
    <location>
        <begin position="687"/>
        <end position="711"/>
    </location>
</feature>
<dbReference type="InterPro" id="IPR056521">
    <property type="entry name" value="MARCHF6-like_C"/>
</dbReference>
<feature type="domain" description="RING-CH-type" evidence="16">
    <location>
        <begin position="299"/>
        <end position="359"/>
    </location>
</feature>
<evidence type="ECO:0000256" key="8">
    <source>
        <dbReference type="ARBA" id="ARBA00022771"/>
    </source>
</evidence>
<dbReference type="SMART" id="SM00744">
    <property type="entry name" value="RINGv"/>
    <property type="match status" value="1"/>
</dbReference>
<evidence type="ECO:0000256" key="1">
    <source>
        <dbReference type="ARBA" id="ARBA00000900"/>
    </source>
</evidence>
<keyword evidence="12 15" id="KW-0472">Membrane</keyword>
<keyword evidence="7" id="KW-0479">Metal-binding</keyword>
<keyword evidence="6 15" id="KW-0812">Transmembrane</keyword>
<dbReference type="PROSITE" id="PS51292">
    <property type="entry name" value="ZF_RING_CH"/>
    <property type="match status" value="1"/>
</dbReference>
<feature type="compositionally biased region" description="Low complexity" evidence="14">
    <location>
        <begin position="483"/>
        <end position="497"/>
    </location>
</feature>
<evidence type="ECO:0000256" key="6">
    <source>
        <dbReference type="ARBA" id="ARBA00022692"/>
    </source>
</evidence>
<keyword evidence="5" id="KW-0808">Transferase</keyword>
<evidence type="ECO:0000256" key="9">
    <source>
        <dbReference type="ARBA" id="ARBA00022786"/>
    </source>
</evidence>
<sequence length="1257" mass="133229">MEADAEEDGLLHASASDGFAATAASVKEHPSSVQGLVVLAGSDGFNDASASVEAHGPTVQGFPNGAGSDAFGAAAASIVELEPNVEGLDAAQSDGVADATSSFKEHGPSVQGRLDASGGDGFADAAASVKELGHTVHDLDDAQCDGFAATAARAPEPGPSVQGLLDAAGSAGFAGVAARIKELSPRAAVATMAAGEQLAEALENRLAQVEQRLLRLESSERGAMAQELLDSLASEAVSFAESGAGQLESRVARVERRLRLLEAAGRVPAVGPLQEPVPDAVNVPGSEIVITEMTMVNVDSGDDEPCCRICRQGEEAGKLYCPCRCAGSIKWVHESCLCTWLRRDRTPVCELCGYAFEFHPVYVEHAPTRLTLIDWIGAFWSSALATSERVLRLAYAGAVWGVALPLLTVCTARAILAPPGGLPQPPLGVYSFTLTFHLGLGLSLTGIALVYVASMTRTLLAVIWVPADGTGVATPDGSQAAGEATLLPEPPDALAEPQTGPDGTLAVSEEDGDAARAEEELWNIVGLEGNPLRALLCMTIFLCANAFGICVFLAFPLAVGRTAIAPLLRLGAPDSLVGLFSISGWGKFGAPHHNSTVTNVADEISGALRETGLLPTGQSLFLDLSALIAGYGLLAAMLLILIPGCLFVSATVTRNVRASEILQAATEMAGMHAQSLVRQSVVLLQKFAVVTVMRVIVPCYIGHLVFCLLCGPVLRVPQRMRAELANANLPLTLMMQLSVGYSHLWGCAFLEGCVADCVPSAVVRARSNFFLGAMCSHRRLFGTGLAHDGGTPFALPVSRTASLKLAMLHTLFHSALVVVLWFVPAVLLDSCVGNSLFPLWLFERDNTEDVAHAGVGAHRGRPGMHGQPVFALEIIQLYVLVLQCLRVLDASPGLTRLVANGLRLSFRSVGLRHFLAPDASASAAQAASAESGDDAEQQTDDSGLAEPDNSGTTGTETSPAPRLAFWQVLAVSAVLVALAWSAVVTVLVLPLTLGRVLVRQLFATNVTGPGRISDFAALSLGVVAFSAAVLASVKFCEALPAICTRLGSMRGRFVHIVLCVLSFVGMAVAVFAVIPMGLGTMLLRLMLPTKAQSVYHTPVVFLVTDCWSLGLILTKVMWGFAQMEIVSHGMYVEFNSVWTEMQGSFTNLFFDLRLHWRVWRGLIAPLFEEIVVQLIFPRTLAHTLCRVCIPEHYMFLRALVLMFSYQVVLGVRLCAAAIPMVRRWLGGVRQRIFDAKYLVSTELQNYHPSEAVVEATT</sequence>
<evidence type="ECO:0000256" key="10">
    <source>
        <dbReference type="ARBA" id="ARBA00022833"/>
    </source>
</evidence>
<dbReference type="GO" id="GO:0005789">
    <property type="term" value="C:endoplasmic reticulum membrane"/>
    <property type="evidence" value="ECO:0007669"/>
    <property type="project" value="TreeGrafter"/>
</dbReference>
<proteinExistence type="predicted"/>
<evidence type="ECO:0000256" key="4">
    <source>
        <dbReference type="ARBA" id="ARBA00012483"/>
    </source>
</evidence>
<dbReference type="PANTHER" id="PTHR13145:SF0">
    <property type="entry name" value="E3 UBIQUITIN-PROTEIN LIGASE MARCHF6"/>
    <property type="match status" value="1"/>
</dbReference>
<dbReference type="SUPFAM" id="SSF57850">
    <property type="entry name" value="RING/U-box"/>
    <property type="match status" value="1"/>
</dbReference>
<reference evidence="17" key="1">
    <citation type="submission" date="2021-01" db="EMBL/GenBank/DDBJ databases">
        <authorList>
            <person name="Corre E."/>
            <person name="Pelletier E."/>
            <person name="Niang G."/>
            <person name="Scheremetjew M."/>
            <person name="Finn R."/>
            <person name="Kale V."/>
            <person name="Holt S."/>
            <person name="Cochrane G."/>
            <person name="Meng A."/>
            <person name="Brown T."/>
            <person name="Cohen L."/>
        </authorList>
    </citation>
    <scope>NUCLEOTIDE SEQUENCE</scope>
</reference>
<feature type="transmembrane region" description="Helical" evidence="15">
    <location>
        <begin position="393"/>
        <end position="416"/>
    </location>
</feature>
<evidence type="ECO:0000256" key="11">
    <source>
        <dbReference type="ARBA" id="ARBA00022989"/>
    </source>
</evidence>
<comment type="catalytic activity">
    <reaction evidence="1">
        <text>S-ubiquitinyl-[E2 ubiquitin-conjugating enzyme]-L-cysteine + [acceptor protein]-L-lysine = [E2 ubiquitin-conjugating enzyme]-L-cysteine + N(6)-ubiquitinyl-[acceptor protein]-L-lysine.</text>
        <dbReference type="EC" id="2.3.2.27"/>
    </reaction>
</comment>
<evidence type="ECO:0000313" key="17">
    <source>
        <dbReference type="EMBL" id="CAD8839004.1"/>
    </source>
</evidence>
<dbReference type="PANTHER" id="PTHR13145">
    <property type="entry name" value="SSM4 PROTEIN"/>
    <property type="match status" value="1"/>
</dbReference>
<dbReference type="EMBL" id="HBFQ01019065">
    <property type="protein sequence ID" value="CAD8839004.1"/>
    <property type="molecule type" value="Transcribed_RNA"/>
</dbReference>
<keyword evidence="13" id="KW-0175">Coiled coil</keyword>
<dbReference type="GO" id="GO:0036503">
    <property type="term" value="P:ERAD pathway"/>
    <property type="evidence" value="ECO:0007669"/>
    <property type="project" value="TreeGrafter"/>
</dbReference>
<dbReference type="Pfam" id="PF23113">
    <property type="entry name" value="MARCHF6_C"/>
    <property type="match status" value="1"/>
</dbReference>
<feature type="transmembrane region" description="Helical" evidence="15">
    <location>
        <begin position="1196"/>
        <end position="1221"/>
    </location>
</feature>
<feature type="transmembrane region" description="Helical" evidence="15">
    <location>
        <begin position="1094"/>
        <end position="1113"/>
    </location>
</feature>
<feature type="transmembrane region" description="Helical" evidence="15">
    <location>
        <begin position="532"/>
        <end position="559"/>
    </location>
</feature>
<evidence type="ECO:0000256" key="3">
    <source>
        <dbReference type="ARBA" id="ARBA00004906"/>
    </source>
</evidence>
<evidence type="ECO:0000256" key="2">
    <source>
        <dbReference type="ARBA" id="ARBA00004141"/>
    </source>
</evidence>
<feature type="region of interest" description="Disordered" evidence="14">
    <location>
        <begin position="474"/>
        <end position="512"/>
    </location>
</feature>
<keyword evidence="10" id="KW-0862">Zinc</keyword>
<gene>
    <name evidence="17" type="ORF">NSCI0253_LOCUS13352</name>
</gene>
<comment type="pathway">
    <text evidence="3">Protein modification; protein ubiquitination.</text>
</comment>
<keyword evidence="11 15" id="KW-1133">Transmembrane helix</keyword>
<dbReference type="GO" id="GO:0008270">
    <property type="term" value="F:zinc ion binding"/>
    <property type="evidence" value="ECO:0007669"/>
    <property type="project" value="UniProtKB-KW"/>
</dbReference>
<evidence type="ECO:0000256" key="15">
    <source>
        <dbReference type="SAM" id="Phobius"/>
    </source>
</evidence>